<organism evidence="3 4">
    <name type="scientific">Natronorubrum aibiense</name>
    <dbReference type="NCBI Taxonomy" id="348826"/>
    <lineage>
        <taxon>Archaea</taxon>
        <taxon>Methanobacteriati</taxon>
        <taxon>Methanobacteriota</taxon>
        <taxon>Stenosarchaea group</taxon>
        <taxon>Halobacteria</taxon>
        <taxon>Halobacteriales</taxon>
        <taxon>Natrialbaceae</taxon>
        <taxon>Natronorubrum</taxon>
    </lineage>
</organism>
<sequence length="140" mass="15515">MSDDSDESADGYDYVVPIDVRLRDIDFMGHVNNATYATYLEEARQAYFEDVVDVSLVDVGTVLANLEIDYVRPIEADADVTVALRVSALGTSSLPMEYEIRADGKRAATARTVQVLVDQETGQSEAIPDDWRRRIDAASH</sequence>
<name>A0A5P9P6R8_9EURY</name>
<dbReference type="OrthoDB" id="56956at2157"/>
<evidence type="ECO:0000256" key="1">
    <source>
        <dbReference type="ARBA" id="ARBA00005953"/>
    </source>
</evidence>
<gene>
    <name evidence="3" type="ORF">GCU68_15460</name>
</gene>
<dbReference type="EMBL" id="CP045488">
    <property type="protein sequence ID" value="QFU83833.1"/>
    <property type="molecule type" value="Genomic_DNA"/>
</dbReference>
<keyword evidence="4" id="KW-1185">Reference proteome</keyword>
<comment type="similarity">
    <text evidence="1">Belongs to the 4-hydroxybenzoyl-CoA thioesterase family.</text>
</comment>
<dbReference type="Gene3D" id="3.10.129.10">
    <property type="entry name" value="Hotdog Thioesterase"/>
    <property type="match status" value="1"/>
</dbReference>
<dbReference type="InterPro" id="IPR050563">
    <property type="entry name" value="4-hydroxybenzoyl-CoA_TE"/>
</dbReference>
<reference evidence="3 4" key="1">
    <citation type="journal article" date="2007" name="Int. J. Syst. Evol. Microbiol.">
        <title>Natronorubrum sulfidifaciens sp. nov., an extremely haloalkaliphilic archaeon isolated from Aiding salt lake in Xin-Jiang, China.</title>
        <authorList>
            <person name="Cui H.L."/>
            <person name="Tohty D."/>
            <person name="Liu H.C."/>
            <person name="Liu S.J."/>
            <person name="Oren A."/>
            <person name="Zhou P.J."/>
        </authorList>
    </citation>
    <scope>NUCLEOTIDE SEQUENCE [LARGE SCALE GENOMIC DNA]</scope>
    <source>
        <strain evidence="3 4">7-3</strain>
    </source>
</reference>
<protein>
    <submittedName>
        <fullName evidence="3">Acyl-CoA thioesterase</fullName>
    </submittedName>
</protein>
<dbReference type="PANTHER" id="PTHR31793:SF27">
    <property type="entry name" value="NOVEL THIOESTERASE SUPERFAMILY DOMAIN AND SAPOSIN A-TYPE DOMAIN CONTAINING PROTEIN (0610012H03RIK)"/>
    <property type="match status" value="1"/>
</dbReference>
<evidence type="ECO:0000313" key="4">
    <source>
        <dbReference type="Proteomes" id="UP000326170"/>
    </source>
</evidence>
<dbReference type="SUPFAM" id="SSF54637">
    <property type="entry name" value="Thioesterase/thiol ester dehydrase-isomerase"/>
    <property type="match status" value="1"/>
</dbReference>
<accession>A0A5P9P6R8</accession>
<dbReference type="RefSeq" id="WP_152943088.1">
    <property type="nucleotide sequence ID" value="NZ_CP045488.1"/>
</dbReference>
<dbReference type="CDD" id="cd00586">
    <property type="entry name" value="4HBT"/>
    <property type="match status" value="1"/>
</dbReference>
<evidence type="ECO:0000256" key="2">
    <source>
        <dbReference type="ARBA" id="ARBA00022801"/>
    </source>
</evidence>
<proteinExistence type="inferred from homology"/>
<dbReference type="AlphaFoldDB" id="A0A5P9P6R8"/>
<keyword evidence="2" id="KW-0378">Hydrolase</keyword>
<dbReference type="KEGG" id="nas:GCU68_15460"/>
<dbReference type="Proteomes" id="UP000326170">
    <property type="component" value="Chromosome"/>
</dbReference>
<dbReference type="GeneID" id="42302469"/>
<dbReference type="GO" id="GO:0047617">
    <property type="term" value="F:fatty acyl-CoA hydrolase activity"/>
    <property type="evidence" value="ECO:0007669"/>
    <property type="project" value="TreeGrafter"/>
</dbReference>
<dbReference type="Pfam" id="PF13279">
    <property type="entry name" value="4HBT_2"/>
    <property type="match status" value="1"/>
</dbReference>
<dbReference type="PANTHER" id="PTHR31793">
    <property type="entry name" value="4-HYDROXYBENZOYL-COA THIOESTERASE FAMILY MEMBER"/>
    <property type="match status" value="1"/>
</dbReference>
<evidence type="ECO:0000313" key="3">
    <source>
        <dbReference type="EMBL" id="QFU83833.1"/>
    </source>
</evidence>
<dbReference type="InterPro" id="IPR029069">
    <property type="entry name" value="HotDog_dom_sf"/>
</dbReference>